<dbReference type="KEGG" id="rai:RA0C_2010"/>
<evidence type="ECO:0000313" key="2">
    <source>
        <dbReference type="Proteomes" id="UP000010093"/>
    </source>
</evidence>
<dbReference type="HOGENOM" id="CLU_217284_0_0_10"/>
<name>H8MEH4_RIEAD</name>
<reference evidence="1 2" key="1">
    <citation type="journal article" date="2012" name="J. Bacteriol.">
        <title>Complete genome sequence of Riemerella anatipestifer reference strain.</title>
        <authorList>
            <person name="Wang X."/>
            <person name="Zhu D."/>
            <person name="Wang M."/>
            <person name="Cheng A."/>
            <person name="Jia R."/>
            <person name="Zhou Y."/>
            <person name="Chen Z."/>
            <person name="Luo Q."/>
            <person name="Liu F."/>
            <person name="Wang Y."/>
            <person name="Chen X.Y."/>
        </authorList>
    </citation>
    <scope>NUCLEOTIDE SEQUENCE [LARGE SCALE GENOMIC DNA]</scope>
    <source>
        <strain evidence="2">DSM 15868</strain>
    </source>
</reference>
<dbReference type="AlphaFoldDB" id="H8MEH4"/>
<accession>H8MEH4</accession>
<dbReference type="Proteomes" id="UP000010093">
    <property type="component" value="Chromosome"/>
</dbReference>
<proteinExistence type="predicted"/>
<evidence type="ECO:0000313" key="1">
    <source>
        <dbReference type="EMBL" id="AFD56881.1"/>
    </source>
</evidence>
<dbReference type="EMBL" id="CP003388">
    <property type="protein sequence ID" value="AFD56881.1"/>
    <property type="molecule type" value="Genomic_DNA"/>
</dbReference>
<sequence>MKMKISIITNKVIRCLQKNTILKEVTVAKVAVSIAHMGMTRKLTHL</sequence>
<gene>
    <name evidence="1" type="ORF">RA0C_2010</name>
</gene>
<protein>
    <submittedName>
        <fullName evidence="1">Uncharacterized protein</fullName>
    </submittedName>
</protein>
<organism evidence="1 2">
    <name type="scientific">Riemerella anatipestifer (strain ATCC 11845 / DSM 15868 / JCM 9532 / NCTC 11014)</name>
    <dbReference type="NCBI Taxonomy" id="693978"/>
    <lineage>
        <taxon>Bacteria</taxon>
        <taxon>Pseudomonadati</taxon>
        <taxon>Bacteroidota</taxon>
        <taxon>Flavobacteriia</taxon>
        <taxon>Flavobacteriales</taxon>
        <taxon>Weeksellaceae</taxon>
        <taxon>Riemerella</taxon>
    </lineage>
</organism>